<feature type="transmembrane region" description="Helical" evidence="7">
    <location>
        <begin position="20"/>
        <end position="42"/>
    </location>
</feature>
<dbReference type="AlphaFoldDB" id="M7N9B6"/>
<dbReference type="PANTHER" id="PTHR10010:SF46">
    <property type="entry name" value="SODIUM-DEPENDENT PHOSPHATE TRANSPORT PROTEIN 2B"/>
    <property type="match status" value="1"/>
</dbReference>
<dbReference type="GO" id="GO:0005886">
    <property type="term" value="C:plasma membrane"/>
    <property type="evidence" value="ECO:0007669"/>
    <property type="project" value="UniProtKB-SubCell"/>
</dbReference>
<evidence type="ECO:0000256" key="1">
    <source>
        <dbReference type="ARBA" id="ARBA00004651"/>
    </source>
</evidence>
<feature type="transmembrane region" description="Helical" evidence="7">
    <location>
        <begin position="348"/>
        <end position="369"/>
    </location>
</feature>
<dbReference type="GO" id="GO:0005436">
    <property type="term" value="F:sodium:phosphate symporter activity"/>
    <property type="evidence" value="ECO:0007669"/>
    <property type="project" value="InterPro"/>
</dbReference>
<feature type="transmembrane region" description="Helical" evidence="7">
    <location>
        <begin position="279"/>
        <end position="299"/>
    </location>
</feature>
<dbReference type="PATRIC" id="fig|1279009.4.peg.1010"/>
<dbReference type="PANTHER" id="PTHR10010">
    <property type="entry name" value="SOLUTE CARRIER FAMILY 34 SODIUM PHOSPHATE , MEMBER 2-RELATED"/>
    <property type="match status" value="1"/>
</dbReference>
<dbReference type="Pfam" id="PF02690">
    <property type="entry name" value="Na_Pi_cotrans"/>
    <property type="match status" value="2"/>
</dbReference>
<reference evidence="8 9" key="1">
    <citation type="journal article" date="2013" name="Genome Announc.">
        <title>Draft Genome Sequence of Cesiribacter andamanensis Strain AMV16T, Isolated from a Soil Sample from a Mud Volcano in the Andaman Islands, India.</title>
        <authorList>
            <person name="Shivaji S."/>
            <person name="Ara S."/>
            <person name="Begum Z."/>
            <person name="Srinivas T.N."/>
            <person name="Singh A."/>
            <person name="Kumar Pinnaka A."/>
        </authorList>
    </citation>
    <scope>NUCLEOTIDE SEQUENCE [LARGE SCALE GENOMIC DNA]</scope>
    <source>
        <strain evidence="8 9">AMV16</strain>
    </source>
</reference>
<dbReference type="RefSeq" id="WP_009194398.1">
    <property type="nucleotide sequence ID" value="NZ_AODQ01000016.1"/>
</dbReference>
<protein>
    <submittedName>
        <fullName evidence="8">Sodium-dependent inorganic phosphate (Pi) transporter</fullName>
    </submittedName>
</protein>
<feature type="transmembrane region" description="Helical" evidence="7">
    <location>
        <begin position="54"/>
        <end position="74"/>
    </location>
</feature>
<dbReference type="STRING" id="1279009.ADICEAN_00996"/>
<proteinExistence type="predicted"/>
<evidence type="ECO:0000256" key="2">
    <source>
        <dbReference type="ARBA" id="ARBA00022475"/>
    </source>
</evidence>
<feature type="transmembrane region" description="Helical" evidence="7">
    <location>
        <begin position="94"/>
        <end position="117"/>
    </location>
</feature>
<keyword evidence="2" id="KW-1003">Cell membrane</keyword>
<evidence type="ECO:0000256" key="5">
    <source>
        <dbReference type="ARBA" id="ARBA00023136"/>
    </source>
</evidence>
<feature type="transmembrane region" description="Helical" evidence="7">
    <location>
        <begin position="138"/>
        <end position="158"/>
    </location>
</feature>
<gene>
    <name evidence="8" type="ORF">ADICEAN_00996</name>
</gene>
<evidence type="ECO:0000313" key="8">
    <source>
        <dbReference type="EMBL" id="EMR03847.1"/>
    </source>
</evidence>
<sequence>MHPLKTQKEPIALAQKVVMIVLGITFFLFAISLMGHAFKLLAAGTARQILEVTANPFISLFIGLLITAIIQSSSSTTSMVVAAVAAGSLSMQNAVPMIMGANIGTTLTSTLVSLGFIAKKKEFKKAIAAGTVHDFFNIMVTLILLPLELYFGVLSSVARSIGELIVPFSGFDSSDSFTYGFWHDLAPVQWVVDTVKHTWIVLIVAFVLLFASIKVLANAIYGLFIGSFRSDFEKILFATPLKAFGWGTLITATVQSSSVTTPLVVPLVATGKISLRKSFPYILGANLGTTFTALLAALFHSNAAISIAMVHVLFNLFGVLLFFPFGAIRKIPIRLARRMGRITSRHRLIGFLYILITFFLLPFALIYFAERQQDTPPPTQQESSLGPAPAAGDISK</sequence>
<dbReference type="eggNOG" id="COG1283">
    <property type="taxonomic scope" value="Bacteria"/>
</dbReference>
<dbReference type="EMBL" id="AODQ01000016">
    <property type="protein sequence ID" value="EMR03847.1"/>
    <property type="molecule type" value="Genomic_DNA"/>
</dbReference>
<evidence type="ECO:0000256" key="6">
    <source>
        <dbReference type="SAM" id="MobiDB-lite"/>
    </source>
</evidence>
<dbReference type="InterPro" id="IPR003841">
    <property type="entry name" value="Na/Pi_transpt"/>
</dbReference>
<feature type="region of interest" description="Disordered" evidence="6">
    <location>
        <begin position="374"/>
        <end position="396"/>
    </location>
</feature>
<feature type="transmembrane region" description="Helical" evidence="7">
    <location>
        <begin position="305"/>
        <end position="327"/>
    </location>
</feature>
<keyword evidence="9" id="KW-1185">Reference proteome</keyword>
<dbReference type="Proteomes" id="UP000011910">
    <property type="component" value="Unassembled WGS sequence"/>
</dbReference>
<dbReference type="GO" id="GO:0044341">
    <property type="term" value="P:sodium-dependent phosphate transport"/>
    <property type="evidence" value="ECO:0007669"/>
    <property type="project" value="InterPro"/>
</dbReference>
<dbReference type="NCBIfam" id="NF037997">
    <property type="entry name" value="Na_Pi_symport"/>
    <property type="match status" value="2"/>
</dbReference>
<keyword evidence="5 7" id="KW-0472">Membrane</keyword>
<keyword evidence="3 7" id="KW-0812">Transmembrane</keyword>
<comment type="subcellular location">
    <subcellularLocation>
        <location evidence="1">Cell membrane</location>
        <topology evidence="1">Multi-pass membrane protein</topology>
    </subcellularLocation>
</comment>
<evidence type="ECO:0000256" key="3">
    <source>
        <dbReference type="ARBA" id="ARBA00022692"/>
    </source>
</evidence>
<comment type="caution">
    <text evidence="8">The sequence shown here is derived from an EMBL/GenBank/DDBJ whole genome shotgun (WGS) entry which is preliminary data.</text>
</comment>
<organism evidence="8 9">
    <name type="scientific">Cesiribacter andamanensis AMV16</name>
    <dbReference type="NCBI Taxonomy" id="1279009"/>
    <lineage>
        <taxon>Bacteria</taxon>
        <taxon>Pseudomonadati</taxon>
        <taxon>Bacteroidota</taxon>
        <taxon>Cytophagia</taxon>
        <taxon>Cytophagales</taxon>
        <taxon>Cesiribacteraceae</taxon>
        <taxon>Cesiribacter</taxon>
    </lineage>
</organism>
<feature type="transmembrane region" description="Helical" evidence="7">
    <location>
        <begin position="199"/>
        <end position="224"/>
    </location>
</feature>
<evidence type="ECO:0000256" key="4">
    <source>
        <dbReference type="ARBA" id="ARBA00022989"/>
    </source>
</evidence>
<evidence type="ECO:0000256" key="7">
    <source>
        <dbReference type="SAM" id="Phobius"/>
    </source>
</evidence>
<accession>M7N9B6</accession>
<evidence type="ECO:0000313" key="9">
    <source>
        <dbReference type="Proteomes" id="UP000011910"/>
    </source>
</evidence>
<keyword evidence="4 7" id="KW-1133">Transmembrane helix</keyword>
<name>M7N9B6_9BACT</name>